<keyword evidence="3" id="KW-1185">Reference proteome</keyword>
<feature type="signal peptide" evidence="1">
    <location>
        <begin position="1"/>
        <end position="20"/>
    </location>
</feature>
<gene>
    <name evidence="2" type="ORF">CRENPOLYSF2_380006</name>
</gene>
<keyword evidence="1" id="KW-0732">Signal</keyword>
<feature type="chain" id="PRO_5012119481" description="PepSY domain-containing protein" evidence="1">
    <location>
        <begin position="21"/>
        <end position="85"/>
    </location>
</feature>
<evidence type="ECO:0000256" key="1">
    <source>
        <dbReference type="SAM" id="SignalP"/>
    </source>
</evidence>
<protein>
    <recommendedName>
        <fullName evidence="4">PepSY domain-containing protein</fullName>
    </recommendedName>
</protein>
<evidence type="ECO:0008006" key="4">
    <source>
        <dbReference type="Google" id="ProtNLM"/>
    </source>
</evidence>
<organism evidence="2 3">
    <name type="scientific">Crenothrix polyspora</name>
    <dbReference type="NCBI Taxonomy" id="360316"/>
    <lineage>
        <taxon>Bacteria</taxon>
        <taxon>Pseudomonadati</taxon>
        <taxon>Pseudomonadota</taxon>
        <taxon>Gammaproteobacteria</taxon>
        <taxon>Methylococcales</taxon>
        <taxon>Crenotrichaceae</taxon>
        <taxon>Crenothrix</taxon>
    </lineage>
</organism>
<evidence type="ECO:0000313" key="3">
    <source>
        <dbReference type="Proteomes" id="UP000195442"/>
    </source>
</evidence>
<proteinExistence type="predicted"/>
<dbReference type="EMBL" id="FUKJ01000312">
    <property type="protein sequence ID" value="SJM94190.1"/>
    <property type="molecule type" value="Genomic_DNA"/>
</dbReference>
<name>A0A1R4HE71_9GAMM</name>
<dbReference type="RefSeq" id="WP_087147690.1">
    <property type="nucleotide sequence ID" value="NZ_FUKJ01000312.1"/>
</dbReference>
<reference evidence="3" key="1">
    <citation type="submission" date="2017-02" db="EMBL/GenBank/DDBJ databases">
        <authorList>
            <person name="Daims H."/>
        </authorList>
    </citation>
    <scope>NUCLEOTIDE SEQUENCE [LARGE SCALE GENOMIC DNA]</scope>
</reference>
<dbReference type="OrthoDB" id="5772157at2"/>
<accession>A0A1R4HE71</accession>
<sequence>MKNAIKVVVLFFLASNLCFSEGGSVLTHVSLDQATQHVLSIANNKVLGATTEILEGKEVHIIKVLGADGWIKFYKIDAQTGVLIS</sequence>
<dbReference type="AlphaFoldDB" id="A0A1R4HE71"/>
<evidence type="ECO:0000313" key="2">
    <source>
        <dbReference type="EMBL" id="SJM94190.1"/>
    </source>
</evidence>
<dbReference type="Proteomes" id="UP000195442">
    <property type="component" value="Unassembled WGS sequence"/>
</dbReference>